<evidence type="ECO:0000313" key="1">
    <source>
        <dbReference type="EMBL" id="GFR63297.1"/>
    </source>
</evidence>
<keyword evidence="2" id="KW-1185">Reference proteome</keyword>
<sequence>MHTLLLANSHPYHTSHLHPTLRENQYKNTVISDCLQDSLLLGTHRTLSYCPPSAPTPPVLHPSRASVSRFQASTHQRPFGVPLSHPRFTTQQMGTYKGGHPQVIVSDTAIVRPDEAITPQPTANVFQLEHFLPPSSSHCLPFCFTCFFQ</sequence>
<accession>A0AAV4EQM0</accession>
<dbReference type="EMBL" id="BMAT01010914">
    <property type="protein sequence ID" value="GFR63297.1"/>
    <property type="molecule type" value="Genomic_DNA"/>
</dbReference>
<dbReference type="AlphaFoldDB" id="A0AAV4EQM0"/>
<organism evidence="1 2">
    <name type="scientific">Elysia marginata</name>
    <dbReference type="NCBI Taxonomy" id="1093978"/>
    <lineage>
        <taxon>Eukaryota</taxon>
        <taxon>Metazoa</taxon>
        <taxon>Spiralia</taxon>
        <taxon>Lophotrochozoa</taxon>
        <taxon>Mollusca</taxon>
        <taxon>Gastropoda</taxon>
        <taxon>Heterobranchia</taxon>
        <taxon>Euthyneura</taxon>
        <taxon>Panpulmonata</taxon>
        <taxon>Sacoglossa</taxon>
        <taxon>Placobranchoidea</taxon>
        <taxon>Plakobranchidae</taxon>
        <taxon>Elysia</taxon>
    </lineage>
</organism>
<reference evidence="1 2" key="1">
    <citation type="journal article" date="2021" name="Elife">
        <title>Chloroplast acquisition without the gene transfer in kleptoplastic sea slugs, Plakobranchus ocellatus.</title>
        <authorList>
            <person name="Maeda T."/>
            <person name="Takahashi S."/>
            <person name="Yoshida T."/>
            <person name="Shimamura S."/>
            <person name="Takaki Y."/>
            <person name="Nagai Y."/>
            <person name="Toyoda A."/>
            <person name="Suzuki Y."/>
            <person name="Arimoto A."/>
            <person name="Ishii H."/>
            <person name="Satoh N."/>
            <person name="Nishiyama T."/>
            <person name="Hasebe M."/>
            <person name="Maruyama T."/>
            <person name="Minagawa J."/>
            <person name="Obokata J."/>
            <person name="Shigenobu S."/>
        </authorList>
    </citation>
    <scope>NUCLEOTIDE SEQUENCE [LARGE SCALE GENOMIC DNA]</scope>
</reference>
<comment type="caution">
    <text evidence="1">The sequence shown here is derived from an EMBL/GenBank/DDBJ whole genome shotgun (WGS) entry which is preliminary data.</text>
</comment>
<dbReference type="Proteomes" id="UP000762676">
    <property type="component" value="Unassembled WGS sequence"/>
</dbReference>
<proteinExistence type="predicted"/>
<evidence type="ECO:0000313" key="2">
    <source>
        <dbReference type="Proteomes" id="UP000762676"/>
    </source>
</evidence>
<gene>
    <name evidence="1" type="ORF">ElyMa_005480400</name>
</gene>
<protein>
    <submittedName>
        <fullName evidence="1">Uncharacterized protein</fullName>
    </submittedName>
</protein>
<name>A0AAV4EQM0_9GAST</name>